<dbReference type="Gene3D" id="1.10.8.80">
    <property type="entry name" value="Magnesium chelatase subunit I, C-Terminal domain"/>
    <property type="match status" value="1"/>
</dbReference>
<dbReference type="Proteomes" id="UP001575105">
    <property type="component" value="Unassembled WGS sequence"/>
</dbReference>
<dbReference type="PIRSF" id="PIRSF002849">
    <property type="entry name" value="AAA_ATPase_chaperone_MoxR_prd"/>
    <property type="match status" value="1"/>
</dbReference>
<dbReference type="Pfam" id="PF07726">
    <property type="entry name" value="AAA_3"/>
    <property type="match status" value="1"/>
</dbReference>
<dbReference type="PRINTS" id="PR00300">
    <property type="entry name" value="CLPPROTEASEA"/>
</dbReference>
<dbReference type="RefSeq" id="WP_425345521.1">
    <property type="nucleotide sequence ID" value="NZ_JBGUBD010000005.1"/>
</dbReference>
<evidence type="ECO:0000313" key="2">
    <source>
        <dbReference type="EMBL" id="MFA9478595.1"/>
    </source>
</evidence>
<dbReference type="SUPFAM" id="SSF52540">
    <property type="entry name" value="P-loop containing nucleoside triphosphate hydrolases"/>
    <property type="match status" value="1"/>
</dbReference>
<dbReference type="SMART" id="SM00382">
    <property type="entry name" value="AAA"/>
    <property type="match status" value="1"/>
</dbReference>
<dbReference type="InterPro" id="IPR050764">
    <property type="entry name" value="CbbQ/NirQ/NorQ/GpvN"/>
</dbReference>
<name>A0ABV4U4R6_9BACT</name>
<dbReference type="CDD" id="cd00009">
    <property type="entry name" value="AAA"/>
    <property type="match status" value="1"/>
</dbReference>
<dbReference type="EMBL" id="JBGUBD010000005">
    <property type="protein sequence ID" value="MFA9478595.1"/>
    <property type="molecule type" value="Genomic_DNA"/>
</dbReference>
<comment type="caution">
    <text evidence="2">The sequence shown here is derived from an EMBL/GenBank/DDBJ whole genome shotgun (WGS) entry which is preliminary data.</text>
</comment>
<dbReference type="InterPro" id="IPR003593">
    <property type="entry name" value="AAA+_ATPase"/>
</dbReference>
<evidence type="ECO:0000313" key="3">
    <source>
        <dbReference type="Proteomes" id="UP001575105"/>
    </source>
</evidence>
<dbReference type="InterPro" id="IPR027417">
    <property type="entry name" value="P-loop_NTPase"/>
</dbReference>
<dbReference type="InterPro" id="IPR001270">
    <property type="entry name" value="ClpA/B"/>
</dbReference>
<dbReference type="Pfam" id="PF17863">
    <property type="entry name" value="AAA_lid_2"/>
    <property type="match status" value="1"/>
</dbReference>
<dbReference type="InterPro" id="IPR041628">
    <property type="entry name" value="ChlI/MoxR_AAA_lid"/>
</dbReference>
<protein>
    <submittedName>
        <fullName evidence="2">AAA family ATPase</fullName>
    </submittedName>
</protein>
<evidence type="ECO:0000259" key="1">
    <source>
        <dbReference type="SMART" id="SM00382"/>
    </source>
</evidence>
<sequence length="351" mass="38122">MEQETRSPALLTPEEIEPAAGLAGQVLDELDRLLLGQSSLHRMVLIGVLSRGHILFEGLPGVGKTALIKALADILNLSFSRVQFTPDLMPGDIVGTSILQENEQGKREMVFERGPVFTNILLADEINRASPKTQSALLEAMQEQRVTTLGATRELPSPFFVLASQNPIELEGTYPLPEAQVDRFLFKLRVSGVKAEVLEQIVDTRRRGEPPGVRWRLPAGGMDVLTRAMERIVLPRPVARYVARLVAATHPDNAGAGEGVTRYVSYGASPRAAIAMAEAGRAAALLSGRPTVGFEDIKAVAPAVLNHRILLNYQARFDKVDSFDVVEQLLAAVNDVGLDLPEDLAVEVRAT</sequence>
<dbReference type="InterPro" id="IPR011703">
    <property type="entry name" value="ATPase_AAA-3"/>
</dbReference>
<dbReference type="Gene3D" id="3.40.50.300">
    <property type="entry name" value="P-loop containing nucleotide triphosphate hydrolases"/>
    <property type="match status" value="1"/>
</dbReference>
<accession>A0ABV4U4R6</accession>
<proteinExistence type="predicted"/>
<keyword evidence="3" id="KW-1185">Reference proteome</keyword>
<gene>
    <name evidence="2" type="ORF">ACERK3_09835</name>
</gene>
<dbReference type="PANTHER" id="PTHR42759">
    <property type="entry name" value="MOXR FAMILY PROTEIN"/>
    <property type="match status" value="1"/>
</dbReference>
<organism evidence="2 3">
    <name type="scientific">Natronomicrosphaera hydrolytica</name>
    <dbReference type="NCBI Taxonomy" id="3242702"/>
    <lineage>
        <taxon>Bacteria</taxon>
        <taxon>Pseudomonadati</taxon>
        <taxon>Planctomycetota</taxon>
        <taxon>Phycisphaerae</taxon>
        <taxon>Phycisphaerales</taxon>
        <taxon>Phycisphaeraceae</taxon>
        <taxon>Natronomicrosphaera</taxon>
    </lineage>
</organism>
<reference evidence="2 3" key="1">
    <citation type="submission" date="2024-08" db="EMBL/GenBank/DDBJ databases">
        <title>Whole-genome sequencing of halo(alkali)philic microorganisms from hypersaline lakes.</title>
        <authorList>
            <person name="Sorokin D.Y."/>
            <person name="Merkel A.Y."/>
            <person name="Messina E."/>
            <person name="Yakimov M."/>
        </authorList>
    </citation>
    <scope>NUCLEOTIDE SEQUENCE [LARGE SCALE GENOMIC DNA]</scope>
    <source>
        <strain evidence="2 3">AB-hyl4</strain>
    </source>
</reference>
<dbReference type="PANTHER" id="PTHR42759:SF1">
    <property type="entry name" value="MAGNESIUM-CHELATASE SUBUNIT CHLD"/>
    <property type="match status" value="1"/>
</dbReference>
<feature type="domain" description="AAA+ ATPase" evidence="1">
    <location>
        <begin position="50"/>
        <end position="194"/>
    </location>
</feature>